<dbReference type="Pfam" id="PF03535">
    <property type="entry name" value="Paxillin"/>
    <property type="match status" value="1"/>
</dbReference>
<evidence type="ECO:0000256" key="1">
    <source>
        <dbReference type="SAM" id="MobiDB-lite"/>
    </source>
</evidence>
<feature type="compositionally biased region" description="Pro residues" evidence="1">
    <location>
        <begin position="138"/>
        <end position="151"/>
    </location>
</feature>
<dbReference type="AlphaFoldDB" id="A0A8D8LZI1"/>
<reference evidence="2" key="1">
    <citation type="submission" date="2021-05" db="EMBL/GenBank/DDBJ databases">
        <authorList>
            <person name="Alioto T."/>
            <person name="Alioto T."/>
            <person name="Gomez Garrido J."/>
        </authorList>
    </citation>
    <scope>NUCLEOTIDE SEQUENCE</scope>
</reference>
<organism evidence="2">
    <name type="scientific">Cacopsylla melanoneura</name>
    <dbReference type="NCBI Taxonomy" id="428564"/>
    <lineage>
        <taxon>Eukaryota</taxon>
        <taxon>Metazoa</taxon>
        <taxon>Ecdysozoa</taxon>
        <taxon>Arthropoda</taxon>
        <taxon>Hexapoda</taxon>
        <taxon>Insecta</taxon>
        <taxon>Pterygota</taxon>
        <taxon>Neoptera</taxon>
        <taxon>Paraneoptera</taxon>
        <taxon>Hemiptera</taxon>
        <taxon>Sternorrhyncha</taxon>
        <taxon>Psylloidea</taxon>
        <taxon>Psyllidae</taxon>
        <taxon>Psyllinae</taxon>
        <taxon>Cacopsylla</taxon>
    </lineage>
</organism>
<feature type="compositionally biased region" description="Polar residues" evidence="1">
    <location>
        <begin position="154"/>
        <end position="171"/>
    </location>
</feature>
<evidence type="ECO:0000313" key="2">
    <source>
        <dbReference type="EMBL" id="CAG6614026.1"/>
    </source>
</evidence>
<feature type="compositionally biased region" description="Basic residues" evidence="1">
    <location>
        <begin position="41"/>
        <end position="54"/>
    </location>
</feature>
<feature type="region of interest" description="Disordered" evidence="1">
    <location>
        <begin position="14"/>
        <end position="84"/>
    </location>
</feature>
<accession>A0A8D8LZI1</accession>
<dbReference type="EMBL" id="HBUF01029137">
    <property type="protein sequence ID" value="CAG6614026.1"/>
    <property type="molecule type" value="Transcribed_RNA"/>
</dbReference>
<sequence>MDDLDALLADLQNTITPSPGFKGGKDHLYSNSHDNQVSPPPHHHHHHHHHHSLKHSSSPSHPLQSGDPHLTPPPAPPLSTSLNNNLNELDSLLQDLSSHKYPPPSQPVYATRTADLGSAQKGGYAPPPLNTTVKGAPTPTPTPAQAPPSPSPSGNFHPSANSTALVPSSPTAAAGTDLSPAIMNGTLDSNSSHQYHNHYNGHTSVDSLLDELNASLPESEKGKQMVTKLLMEEMTTTTTTTVRPTASSATRELDDLMSSLSDFKVTPQQLEPSPRTQNLKLKVTNMKTDIIKKRLTRIVKWGGGG</sequence>
<feature type="region of interest" description="Disordered" evidence="1">
    <location>
        <begin position="117"/>
        <end position="189"/>
    </location>
</feature>
<name>A0A8D8LZI1_9HEMI</name>
<proteinExistence type="predicted"/>
<protein>
    <submittedName>
        <fullName evidence="2">Paxillin</fullName>
    </submittedName>
</protein>